<organism evidence="1 2">
    <name type="scientific">Kipferlia bialata</name>
    <dbReference type="NCBI Taxonomy" id="797122"/>
    <lineage>
        <taxon>Eukaryota</taxon>
        <taxon>Metamonada</taxon>
        <taxon>Carpediemonas-like organisms</taxon>
        <taxon>Kipferlia</taxon>
    </lineage>
</organism>
<evidence type="ECO:0000313" key="1">
    <source>
        <dbReference type="EMBL" id="GCA63805.1"/>
    </source>
</evidence>
<dbReference type="Proteomes" id="UP000265618">
    <property type="component" value="Unassembled WGS sequence"/>
</dbReference>
<dbReference type="EMBL" id="BDIP01005106">
    <property type="protein sequence ID" value="GCA63805.1"/>
    <property type="molecule type" value="Genomic_DNA"/>
</dbReference>
<gene>
    <name evidence="1" type="ORF">KIPB_011983</name>
</gene>
<evidence type="ECO:0000313" key="2">
    <source>
        <dbReference type="Proteomes" id="UP000265618"/>
    </source>
</evidence>
<name>A0A391NQZ9_9EUKA</name>
<protein>
    <submittedName>
        <fullName evidence="1">Uncharacterized protein</fullName>
    </submittedName>
</protein>
<proteinExistence type="predicted"/>
<accession>A0A391NQZ9</accession>
<comment type="caution">
    <text evidence="1">The sequence shown here is derived from an EMBL/GenBank/DDBJ whole genome shotgun (WGS) entry which is preliminary data.</text>
</comment>
<dbReference type="AlphaFoldDB" id="A0A391NQZ9"/>
<sequence length="160" mass="18838">MSKGRRAVLTQMHLVNIAPFIHRASIAQDRRLACTFGMRCRPSVALFGTLRSGSYRQPQPETDHRVAVSRGRAVVYPTDKEESRPSDGLTRMYRDVCRLRGTDPDKSEETPNDGLIRMYKEVCERRYTIDRTPEERAIARAKLRRRIRRTREHYRRRHNL</sequence>
<reference evidence="1 2" key="1">
    <citation type="journal article" date="2018" name="PLoS ONE">
        <title>The draft genome of Kipferlia bialata reveals reductive genome evolution in fornicate parasites.</title>
        <authorList>
            <person name="Tanifuji G."/>
            <person name="Takabayashi S."/>
            <person name="Kume K."/>
            <person name="Takagi M."/>
            <person name="Nakayama T."/>
            <person name="Kamikawa R."/>
            <person name="Inagaki Y."/>
            <person name="Hashimoto T."/>
        </authorList>
    </citation>
    <scope>NUCLEOTIDE SEQUENCE [LARGE SCALE GENOMIC DNA]</scope>
    <source>
        <strain evidence="1">NY0173</strain>
    </source>
</reference>
<keyword evidence="2" id="KW-1185">Reference proteome</keyword>